<evidence type="ECO:0000256" key="3">
    <source>
        <dbReference type="ARBA" id="ARBA00009508"/>
    </source>
</evidence>
<evidence type="ECO:0000256" key="12">
    <source>
        <dbReference type="ARBA" id="ARBA00023128"/>
    </source>
</evidence>
<name>A0A482VIW2_ASBVE</name>
<evidence type="ECO:0000256" key="11">
    <source>
        <dbReference type="ARBA" id="ARBA00022990"/>
    </source>
</evidence>
<keyword evidence="8" id="KW-0679">Respiratory chain</keyword>
<dbReference type="EMBL" id="QDEB01097273">
    <property type="protein sequence ID" value="RZC32457.1"/>
    <property type="molecule type" value="Genomic_DNA"/>
</dbReference>
<feature type="domain" description="Complex 1 LYR protein" evidence="17">
    <location>
        <begin position="81"/>
        <end position="138"/>
    </location>
</feature>
<protein>
    <recommendedName>
        <fullName evidence="5">NADH dehydrogenase [ubiquinone] 1 beta subcomplex subunit 9</fullName>
    </recommendedName>
    <alternativeName>
        <fullName evidence="14">Complex I-B22</fullName>
    </alternativeName>
    <alternativeName>
        <fullName evidence="15">NADH-ubiquinone oxidoreductase B22 subunit</fullName>
    </alternativeName>
</protein>
<comment type="function">
    <text evidence="1">Accessory subunit of the mitochondrial membrane respiratory chain NADH dehydrogenase (Complex I), that is believed to be not involved in catalysis. Complex I functions in the transfer of electrons from NADH to the respiratory chain. The immediate electron acceptor for the enzyme is believed to be ubiquinone.</text>
</comment>
<comment type="caution">
    <text evidence="18">The sequence shown here is derived from an EMBL/GenBank/DDBJ whole genome shotgun (WGS) entry which is preliminary data.</text>
</comment>
<evidence type="ECO:0000313" key="19">
    <source>
        <dbReference type="Proteomes" id="UP000292052"/>
    </source>
</evidence>
<sequence length="210" mass="24434">MPATLPPKTSHTFAPKWGRLPTSDTPNGRPPAGPAFATINPPALTAIAKFHLPLIIVNHLTIINSSKMSVTVPTGLVSHTRKVQSLYKRALRCLESWYDRREVYRYYAVLMRQRFEENKNVKDMRIAKELINQGEEELFNKQHWHPRKFPDSPGGVAYAREVTPPDWLADYWHPLEKAQYPEYFARREVRKRECVKLWEKKFGKADINSH</sequence>
<dbReference type="OrthoDB" id="13598at2759"/>
<dbReference type="STRING" id="1661398.A0A482VIW2"/>
<dbReference type="AlphaFoldDB" id="A0A482VIW2"/>
<evidence type="ECO:0000256" key="8">
    <source>
        <dbReference type="ARBA" id="ARBA00022660"/>
    </source>
</evidence>
<evidence type="ECO:0000256" key="4">
    <source>
        <dbReference type="ARBA" id="ARBA00011790"/>
    </source>
</evidence>
<evidence type="ECO:0000256" key="5">
    <source>
        <dbReference type="ARBA" id="ARBA00018684"/>
    </source>
</evidence>
<proteinExistence type="inferred from homology"/>
<keyword evidence="6" id="KW-0813">Transport</keyword>
<dbReference type="CDD" id="cd20263">
    <property type="entry name" value="Complex1_LYR_NDUFB9_LYRM3"/>
    <property type="match status" value="1"/>
</dbReference>
<evidence type="ECO:0000313" key="18">
    <source>
        <dbReference type="EMBL" id="RZC32457.1"/>
    </source>
</evidence>
<accession>A0A482VIW2</accession>
<comment type="subcellular location">
    <subcellularLocation>
        <location evidence="2">Mitochondrion inner membrane</location>
        <topology evidence="2">Peripheral membrane protein</topology>
        <orientation evidence="2">Matrix side</orientation>
    </subcellularLocation>
</comment>
<keyword evidence="19" id="KW-1185">Reference proteome</keyword>
<dbReference type="PANTHER" id="PTHR12868">
    <property type="entry name" value="NADH-UBIQUINONE OXIDOREDUCTASE B22 SUBUNIT"/>
    <property type="match status" value="1"/>
</dbReference>
<evidence type="ECO:0000256" key="16">
    <source>
        <dbReference type="SAM" id="MobiDB-lite"/>
    </source>
</evidence>
<keyword evidence="7" id="KW-0597">Phosphoprotein</keyword>
<dbReference type="Proteomes" id="UP000292052">
    <property type="component" value="Unassembled WGS sequence"/>
</dbReference>
<dbReference type="GO" id="GO:0006120">
    <property type="term" value="P:mitochondrial electron transport, NADH to ubiquinone"/>
    <property type="evidence" value="ECO:0007669"/>
    <property type="project" value="InterPro"/>
</dbReference>
<dbReference type="InterPro" id="IPR008011">
    <property type="entry name" value="Complex1_LYR_dom"/>
</dbReference>
<evidence type="ECO:0000256" key="1">
    <source>
        <dbReference type="ARBA" id="ARBA00002920"/>
    </source>
</evidence>
<dbReference type="InterPro" id="IPR045292">
    <property type="entry name" value="Complex1_LYR_NDUFB9_LYRM3"/>
</dbReference>
<reference evidence="18 19" key="1">
    <citation type="submission" date="2017-03" db="EMBL/GenBank/DDBJ databases">
        <title>Genome of the blue death feigning beetle - Asbolus verrucosus.</title>
        <authorList>
            <person name="Rider S.D."/>
        </authorList>
    </citation>
    <scope>NUCLEOTIDE SEQUENCE [LARGE SCALE GENOMIC DNA]</scope>
    <source>
        <strain evidence="18">Butters</strain>
        <tissue evidence="18">Head and leg muscle</tissue>
    </source>
</reference>
<evidence type="ECO:0000256" key="7">
    <source>
        <dbReference type="ARBA" id="ARBA00022553"/>
    </source>
</evidence>
<gene>
    <name evidence="18" type="ORF">BDFB_006209</name>
</gene>
<organism evidence="18 19">
    <name type="scientific">Asbolus verrucosus</name>
    <name type="common">Desert ironclad beetle</name>
    <dbReference type="NCBI Taxonomy" id="1661398"/>
    <lineage>
        <taxon>Eukaryota</taxon>
        <taxon>Metazoa</taxon>
        <taxon>Ecdysozoa</taxon>
        <taxon>Arthropoda</taxon>
        <taxon>Hexapoda</taxon>
        <taxon>Insecta</taxon>
        <taxon>Pterygota</taxon>
        <taxon>Neoptera</taxon>
        <taxon>Endopterygota</taxon>
        <taxon>Coleoptera</taxon>
        <taxon>Polyphaga</taxon>
        <taxon>Cucujiformia</taxon>
        <taxon>Tenebrionidae</taxon>
        <taxon>Pimeliinae</taxon>
        <taxon>Asbolus</taxon>
    </lineage>
</organism>
<keyword evidence="9" id="KW-0999">Mitochondrion inner membrane</keyword>
<dbReference type="InterPro" id="IPR033034">
    <property type="entry name" value="NDUFB9"/>
</dbReference>
<comment type="similarity">
    <text evidence="3">Belongs to the complex I LYR family.</text>
</comment>
<feature type="region of interest" description="Disordered" evidence="16">
    <location>
        <begin position="1"/>
        <end position="35"/>
    </location>
</feature>
<evidence type="ECO:0000256" key="6">
    <source>
        <dbReference type="ARBA" id="ARBA00022448"/>
    </source>
</evidence>
<dbReference type="GO" id="GO:0005743">
    <property type="term" value="C:mitochondrial inner membrane"/>
    <property type="evidence" value="ECO:0007669"/>
    <property type="project" value="UniProtKB-SubCell"/>
</dbReference>
<keyword evidence="13" id="KW-0472">Membrane</keyword>
<evidence type="ECO:0000256" key="15">
    <source>
        <dbReference type="ARBA" id="ARBA00032528"/>
    </source>
</evidence>
<evidence type="ECO:0000259" key="17">
    <source>
        <dbReference type="Pfam" id="PF05347"/>
    </source>
</evidence>
<keyword evidence="11" id="KW-0007">Acetylation</keyword>
<comment type="subunit">
    <text evidence="4">Mammalian complex I is composed of 45 different subunits.</text>
</comment>
<dbReference type="Pfam" id="PF05347">
    <property type="entry name" value="Complex1_LYR"/>
    <property type="match status" value="1"/>
</dbReference>
<dbReference type="PANTHER" id="PTHR12868:SF0">
    <property type="entry name" value="NADH DEHYDROGENASE [UBIQUINONE] 1 BETA SUBCOMPLEX SUBUNIT 9"/>
    <property type="match status" value="1"/>
</dbReference>
<evidence type="ECO:0000256" key="13">
    <source>
        <dbReference type="ARBA" id="ARBA00023136"/>
    </source>
</evidence>
<keyword evidence="10" id="KW-0249">Electron transport</keyword>
<keyword evidence="12" id="KW-0496">Mitochondrion</keyword>
<evidence type="ECO:0000256" key="10">
    <source>
        <dbReference type="ARBA" id="ARBA00022982"/>
    </source>
</evidence>
<evidence type="ECO:0000256" key="9">
    <source>
        <dbReference type="ARBA" id="ARBA00022792"/>
    </source>
</evidence>
<evidence type="ECO:0000256" key="2">
    <source>
        <dbReference type="ARBA" id="ARBA00004443"/>
    </source>
</evidence>
<evidence type="ECO:0000256" key="14">
    <source>
        <dbReference type="ARBA" id="ARBA00030192"/>
    </source>
</evidence>